<dbReference type="eggNOG" id="ENOG5033V5B">
    <property type="taxonomic scope" value="Bacteria"/>
</dbReference>
<proteinExistence type="predicted"/>
<dbReference type="EMBL" id="CP001867">
    <property type="protein sequence ID" value="ADB73155.1"/>
    <property type="molecule type" value="Genomic_DNA"/>
</dbReference>
<keyword evidence="3" id="KW-1185">Reference proteome</keyword>
<evidence type="ECO:0000313" key="2">
    <source>
        <dbReference type="EMBL" id="ADB73155.1"/>
    </source>
</evidence>
<keyword evidence="2" id="KW-0418">Kinase</keyword>
<evidence type="ECO:0000313" key="3">
    <source>
        <dbReference type="Proteomes" id="UP000001382"/>
    </source>
</evidence>
<reference evidence="2 3" key="1">
    <citation type="journal article" date="2010" name="Stand. Genomic Sci.">
        <title>Complete genome sequence of Geodermatophilus obscurus type strain (G-20).</title>
        <authorList>
            <person name="Ivanova N."/>
            <person name="Sikorski J."/>
            <person name="Jando M."/>
            <person name="Munk C."/>
            <person name="Lapidus A."/>
            <person name="Glavina Del Rio T."/>
            <person name="Copeland A."/>
            <person name="Tice H."/>
            <person name="Cheng J.-F."/>
            <person name="Lucas S."/>
            <person name="Chen F."/>
            <person name="Nolan M."/>
            <person name="Bruce D."/>
            <person name="Goodwin L."/>
            <person name="Pitluck S."/>
            <person name="Mavromatis K."/>
            <person name="Mikhailova N."/>
            <person name="Pati A."/>
            <person name="Chen A."/>
            <person name="Palaniappan K."/>
            <person name="Land M."/>
            <person name="Hauser L."/>
            <person name="Chang Y.-J."/>
            <person name="Jeffries C.D."/>
            <person name="Meincke L."/>
            <person name="Brettin T."/>
            <person name="Detter J.C."/>
            <person name="Detter J.C."/>
            <person name="Rohde M."/>
            <person name="Goeker M."/>
            <person name="Bristow J."/>
            <person name="Eisen J.A."/>
            <person name="Markowitz V."/>
            <person name="Hugenholtz P."/>
            <person name="Kyrpides N.C."/>
            <person name="Klenk H.-P."/>
        </authorList>
    </citation>
    <scope>NUCLEOTIDE SEQUENCE [LARGE SCALE GENOMIC DNA]</scope>
    <source>
        <strain evidence="3">ATCC 25078 / DSM 43160 / JCM 3152 / KCC A-0152 / KCTC 9177 / NBRC 13315 / NRRL B-3577 / G-20</strain>
    </source>
</reference>
<reference evidence="3" key="2">
    <citation type="submission" date="2010-01" db="EMBL/GenBank/DDBJ databases">
        <title>The complete genome of Geodermatophilus obscurus DSM 43160.</title>
        <authorList>
            <consortium name="US DOE Joint Genome Institute (JGI-PGF)"/>
            <person name="Lucas S."/>
            <person name="Copeland A."/>
            <person name="Lapidus A."/>
            <person name="Glavina del Rio T."/>
            <person name="Dalin E."/>
            <person name="Tice H."/>
            <person name="Bruce D."/>
            <person name="Goodwin L."/>
            <person name="Pitluck S."/>
            <person name="Kyrpides N."/>
            <person name="Mavromatis K."/>
            <person name="Ivanova N."/>
            <person name="Munk A.C."/>
            <person name="Brettin T."/>
            <person name="Detter J.C."/>
            <person name="Han C."/>
            <person name="Larimer F."/>
            <person name="Land M."/>
            <person name="Hauser L."/>
            <person name="Markowitz V."/>
            <person name="Cheng J.-F."/>
            <person name="Hugenholtz P."/>
            <person name="Woyke T."/>
            <person name="Wu D."/>
            <person name="Jando M."/>
            <person name="Schneider S."/>
            <person name="Klenk H.-P."/>
            <person name="Eisen J.A."/>
        </authorList>
    </citation>
    <scope>NUCLEOTIDE SEQUENCE [LARGE SCALE GENOMIC DNA]</scope>
    <source>
        <strain evidence="3">ATCC 25078 / DSM 43160 / JCM 3152 / KCC A-0152 / KCTC 9177 / NBRC 13315 / NRRL B-3577 / G-20</strain>
    </source>
</reference>
<evidence type="ECO:0000256" key="1">
    <source>
        <dbReference type="SAM" id="MobiDB-lite"/>
    </source>
</evidence>
<dbReference type="KEGG" id="gob:Gobs_0361"/>
<name>D2S544_GEOOG</name>
<dbReference type="SUPFAM" id="SSF53795">
    <property type="entry name" value="PEP carboxykinase-like"/>
    <property type="match status" value="1"/>
</dbReference>
<dbReference type="OrthoDB" id="5173190at2"/>
<accession>D2S544</accession>
<organism evidence="2 3">
    <name type="scientific">Geodermatophilus obscurus (strain ATCC 25078 / DSM 43160 / JCM 3152 / CCUG 61914 / KCC A-0152 / KCTC 9177 / NBRC 13315 / NRRL B-3577 / G-20)</name>
    <dbReference type="NCBI Taxonomy" id="526225"/>
    <lineage>
        <taxon>Bacteria</taxon>
        <taxon>Bacillati</taxon>
        <taxon>Actinomycetota</taxon>
        <taxon>Actinomycetes</taxon>
        <taxon>Geodermatophilales</taxon>
        <taxon>Geodermatophilaceae</taxon>
        <taxon>Geodermatophilus</taxon>
    </lineage>
</organism>
<dbReference type="AlphaFoldDB" id="D2S544"/>
<protein>
    <submittedName>
        <fullName evidence="2">HPr kinase</fullName>
    </submittedName>
</protein>
<feature type="region of interest" description="Disordered" evidence="1">
    <location>
        <begin position="1"/>
        <end position="25"/>
    </location>
</feature>
<dbReference type="Gene3D" id="3.40.50.300">
    <property type="entry name" value="P-loop containing nucleotide triphosphate hydrolases"/>
    <property type="match status" value="1"/>
</dbReference>
<dbReference type="Proteomes" id="UP000001382">
    <property type="component" value="Chromosome"/>
</dbReference>
<dbReference type="InterPro" id="IPR027417">
    <property type="entry name" value="P-loop_NTPase"/>
</dbReference>
<dbReference type="HOGENOM" id="CLU_810759_0_0_11"/>
<keyword evidence="2" id="KW-0808">Transferase</keyword>
<dbReference type="STRING" id="526225.Gobs_0361"/>
<dbReference type="GO" id="GO:0016301">
    <property type="term" value="F:kinase activity"/>
    <property type="evidence" value="ECO:0007669"/>
    <property type="project" value="UniProtKB-KW"/>
</dbReference>
<sequence>MTRELGPSDGAPSGEPDITVTFTDEPRPVGPLRLLGLRQAAFDDAHFYLLDGAGHRARLDFSRLGDRCEVVCDRRISHIPLLIPIVGLRLLLKEHVLLHAASFVHHGTGVLVTGWQKGGKTETMLPFMAAGADFVADEWTIVGGREPTLSGVSGVARLWDWHLRQFPQYWPLIRPRARARLRLWRLYRRLYGLAPGLDRLPGRPGRGLRRLSMDGGTDWQGVDQIDPAALFGDRVRRGHVSLDRVFLPVVGQEDRIEILPVAGAEVAKRMVSSLAFERAALTTAYLQFRFAFPDRTSPLIETAREREERVLGRTLADVPAFELRHPYPVALQDLYEAAAPYC</sequence>
<gene>
    <name evidence="2" type="ordered locus">Gobs_0361</name>
</gene>